<dbReference type="InterPro" id="IPR011256">
    <property type="entry name" value="Reg_factor_effector_dom_sf"/>
</dbReference>
<feature type="domain" description="AraC effector-binding" evidence="1">
    <location>
        <begin position="157"/>
        <end position="309"/>
    </location>
</feature>
<dbReference type="Pfam" id="PF06445">
    <property type="entry name" value="GyrI-like"/>
    <property type="match status" value="1"/>
</dbReference>
<dbReference type="Gene3D" id="3.30.530.20">
    <property type="match status" value="1"/>
</dbReference>
<gene>
    <name evidence="2" type="ORF">Fuma_02010</name>
</gene>
<dbReference type="CDD" id="cd07818">
    <property type="entry name" value="SRPBCC_1"/>
    <property type="match status" value="1"/>
</dbReference>
<dbReference type="EMBL" id="CP017641">
    <property type="protein sequence ID" value="APZ92399.1"/>
    <property type="molecule type" value="Genomic_DNA"/>
</dbReference>
<dbReference type="InterPro" id="IPR019587">
    <property type="entry name" value="Polyketide_cyclase/dehydratase"/>
</dbReference>
<keyword evidence="3" id="KW-1185">Reference proteome</keyword>
<dbReference type="SUPFAM" id="SSF55961">
    <property type="entry name" value="Bet v1-like"/>
    <property type="match status" value="1"/>
</dbReference>
<dbReference type="InterPro" id="IPR029442">
    <property type="entry name" value="GyrI-like"/>
</dbReference>
<dbReference type="RefSeq" id="WP_077024027.1">
    <property type="nucleotide sequence ID" value="NZ_CP017641.1"/>
</dbReference>
<reference evidence="2 3" key="1">
    <citation type="journal article" date="2016" name="Front. Microbiol.">
        <title>Fuerstia marisgermanicae gen. nov., sp. nov., an Unusual Member of the Phylum Planctomycetes from the German Wadden Sea.</title>
        <authorList>
            <person name="Kohn T."/>
            <person name="Heuer A."/>
            <person name="Jogler M."/>
            <person name="Vollmers J."/>
            <person name="Boedeker C."/>
            <person name="Bunk B."/>
            <person name="Rast P."/>
            <person name="Borchert D."/>
            <person name="Glockner I."/>
            <person name="Freese H.M."/>
            <person name="Klenk H.P."/>
            <person name="Overmann J."/>
            <person name="Kaster A.K."/>
            <person name="Rohde M."/>
            <person name="Wiegand S."/>
            <person name="Jogler C."/>
        </authorList>
    </citation>
    <scope>NUCLEOTIDE SEQUENCE [LARGE SCALE GENOMIC DNA]</scope>
    <source>
        <strain evidence="2 3">NH11</strain>
    </source>
</reference>
<dbReference type="Pfam" id="PF10604">
    <property type="entry name" value="Polyketide_cyc2"/>
    <property type="match status" value="1"/>
</dbReference>
<protein>
    <submittedName>
        <fullName evidence="2">Transcriptional regulator, effector-binding domain/component</fullName>
    </submittedName>
</protein>
<dbReference type="InterPro" id="IPR023393">
    <property type="entry name" value="START-like_dom_sf"/>
</dbReference>
<dbReference type="Proteomes" id="UP000187735">
    <property type="component" value="Chromosome"/>
</dbReference>
<accession>A0A1P8WEC8</accession>
<dbReference type="SUPFAM" id="SSF55136">
    <property type="entry name" value="Probable bacterial effector-binding domain"/>
    <property type="match status" value="1"/>
</dbReference>
<evidence type="ECO:0000259" key="1">
    <source>
        <dbReference type="SMART" id="SM00871"/>
    </source>
</evidence>
<dbReference type="KEGG" id="fmr:Fuma_02010"/>
<dbReference type="OrthoDB" id="9807923at2"/>
<organism evidence="2 3">
    <name type="scientific">Fuerstiella marisgermanici</name>
    <dbReference type="NCBI Taxonomy" id="1891926"/>
    <lineage>
        <taxon>Bacteria</taxon>
        <taxon>Pseudomonadati</taxon>
        <taxon>Planctomycetota</taxon>
        <taxon>Planctomycetia</taxon>
        <taxon>Planctomycetales</taxon>
        <taxon>Planctomycetaceae</taxon>
        <taxon>Fuerstiella</taxon>
    </lineage>
</organism>
<dbReference type="STRING" id="1891926.Fuma_02010"/>
<evidence type="ECO:0000313" key="2">
    <source>
        <dbReference type="EMBL" id="APZ92399.1"/>
    </source>
</evidence>
<dbReference type="SMART" id="SM00871">
    <property type="entry name" value="AraC_E_bind"/>
    <property type="match status" value="1"/>
</dbReference>
<dbReference type="AlphaFoldDB" id="A0A1P8WEC8"/>
<dbReference type="InterPro" id="IPR010499">
    <property type="entry name" value="AraC_E-bd"/>
</dbReference>
<sequence length="309" mass="34894">MPAYEVRRSITIDATPETVFDTVADYGTWTKWSPWLGIDKQATVIVTDNPNSVNSIYGWAGEVVGQGEIEHKQLQRPNKIDDEIRFTKPFKSKSAVSFELQPDGNGTKITWGMNGSLPWFLFWMASNIETYIGMDYERGLKMLKEYIETGEVLSDIEVVGIEPVDSRRIAGVRDSCPTNDVGPTMNAAFTKVKNVLAGQSPPDGFEMISVYHPCDLKQRRFEFTSGYAVSADCQTPPDLTEFRLPEGRALHIRHSGRYENLGNAWSGAHQYARYKKIKLAKRAAFEAYRNDPDNTPEAELVTDIYLYVK</sequence>
<evidence type="ECO:0000313" key="3">
    <source>
        <dbReference type="Proteomes" id="UP000187735"/>
    </source>
</evidence>
<proteinExistence type="predicted"/>
<name>A0A1P8WEC8_9PLAN</name>
<dbReference type="Gene3D" id="3.20.80.10">
    <property type="entry name" value="Regulatory factor, effector binding domain"/>
    <property type="match status" value="1"/>
</dbReference>